<dbReference type="EMBL" id="JAEAOA010001096">
    <property type="protein sequence ID" value="KAK3592403.1"/>
    <property type="molecule type" value="Genomic_DNA"/>
</dbReference>
<keyword evidence="4" id="KW-1185">Reference proteome</keyword>
<proteinExistence type="predicted"/>
<feature type="signal peptide" evidence="1">
    <location>
        <begin position="1"/>
        <end position="21"/>
    </location>
</feature>
<reference evidence="3" key="3">
    <citation type="submission" date="2023-05" db="EMBL/GenBank/DDBJ databases">
        <authorList>
            <person name="Smith C.H."/>
        </authorList>
    </citation>
    <scope>NUCLEOTIDE SEQUENCE</scope>
    <source>
        <strain evidence="3">CHS0354</strain>
        <tissue evidence="3">Mantle</tissue>
    </source>
</reference>
<dbReference type="InterPro" id="IPR016054">
    <property type="entry name" value="LY6_UPA_recep-like"/>
</dbReference>
<feature type="domain" description="UPAR/Ly6" evidence="2">
    <location>
        <begin position="131"/>
        <end position="215"/>
    </location>
</feature>
<evidence type="ECO:0000313" key="3">
    <source>
        <dbReference type="EMBL" id="KAK3592403.1"/>
    </source>
</evidence>
<feature type="chain" id="PRO_5042080790" description="UPAR/Ly6 domain-containing protein" evidence="1">
    <location>
        <begin position="22"/>
        <end position="228"/>
    </location>
</feature>
<feature type="domain" description="UPAR/Ly6" evidence="2">
    <location>
        <begin position="32"/>
        <end position="119"/>
    </location>
</feature>
<evidence type="ECO:0000256" key="1">
    <source>
        <dbReference type="SAM" id="SignalP"/>
    </source>
</evidence>
<accession>A0AAE0SJ38</accession>
<evidence type="ECO:0000259" key="2">
    <source>
        <dbReference type="Pfam" id="PF00021"/>
    </source>
</evidence>
<organism evidence="3 4">
    <name type="scientific">Potamilus streckersoni</name>
    <dbReference type="NCBI Taxonomy" id="2493646"/>
    <lineage>
        <taxon>Eukaryota</taxon>
        <taxon>Metazoa</taxon>
        <taxon>Spiralia</taxon>
        <taxon>Lophotrochozoa</taxon>
        <taxon>Mollusca</taxon>
        <taxon>Bivalvia</taxon>
        <taxon>Autobranchia</taxon>
        <taxon>Heteroconchia</taxon>
        <taxon>Palaeoheterodonta</taxon>
        <taxon>Unionida</taxon>
        <taxon>Unionoidea</taxon>
        <taxon>Unionidae</taxon>
        <taxon>Ambleminae</taxon>
        <taxon>Lampsilini</taxon>
        <taxon>Potamilus</taxon>
    </lineage>
</organism>
<comment type="caution">
    <text evidence="3">The sequence shown here is derived from an EMBL/GenBank/DDBJ whole genome shotgun (WGS) entry which is preliminary data.</text>
</comment>
<gene>
    <name evidence="3" type="ORF">CHS0354_017733</name>
</gene>
<protein>
    <recommendedName>
        <fullName evidence="2">UPAR/Ly6 domain-containing protein</fullName>
    </recommendedName>
</protein>
<dbReference type="SUPFAM" id="SSF57302">
    <property type="entry name" value="Snake toxin-like"/>
    <property type="match status" value="1"/>
</dbReference>
<evidence type="ECO:0000313" key="4">
    <source>
        <dbReference type="Proteomes" id="UP001195483"/>
    </source>
</evidence>
<name>A0AAE0SJ38_9BIVA</name>
<reference evidence="3" key="1">
    <citation type="journal article" date="2021" name="Genome Biol. Evol.">
        <title>A High-Quality Reference Genome for a Parasitic Bivalve with Doubly Uniparental Inheritance (Bivalvia: Unionida).</title>
        <authorList>
            <person name="Smith C.H."/>
        </authorList>
    </citation>
    <scope>NUCLEOTIDE SEQUENCE</scope>
    <source>
        <strain evidence="3">CHS0354</strain>
    </source>
</reference>
<reference evidence="3" key="2">
    <citation type="journal article" date="2021" name="Genome Biol. Evol.">
        <title>Developing a high-quality reference genome for a parasitic bivalve with doubly uniparental inheritance (Bivalvia: Unionida).</title>
        <authorList>
            <person name="Smith C.H."/>
        </authorList>
    </citation>
    <scope>NUCLEOTIDE SEQUENCE</scope>
    <source>
        <strain evidence="3">CHS0354</strain>
        <tissue evidence="3">Mantle</tissue>
    </source>
</reference>
<dbReference type="Pfam" id="PF00021">
    <property type="entry name" value="UPAR_LY6"/>
    <property type="match status" value="2"/>
</dbReference>
<dbReference type="AlphaFoldDB" id="A0AAE0SJ38"/>
<keyword evidence="1" id="KW-0732">Signal</keyword>
<dbReference type="InterPro" id="IPR045860">
    <property type="entry name" value="Snake_toxin-like_sf"/>
</dbReference>
<dbReference type="Proteomes" id="UP001195483">
    <property type="component" value="Unassembled WGS sequence"/>
</dbReference>
<sequence length="228" mass="25542">MVTLCSIFNVVFLLGFSCIESNELVKRDSPPQCYNCDRVASPVDCETVITCGADQQCFTDKYVTDENHVLYNLGCKMNKVCSLMAQIGRRALEEEDIQLDKRSIIHLCTKCCNAGYCNNKLCTDVTTPVPALRCYSCNDLESVSACETLNNCQPDEECFAETFYTDMSEIRHHLGCRQKRICDVISLHNTNAIPHGKRQHGTHICNGCCNTSFCNIVGCHNITNKHFG</sequence>